<proteinExistence type="predicted"/>
<protein>
    <submittedName>
        <fullName evidence="1">Uncharacterized protein</fullName>
    </submittedName>
</protein>
<gene>
    <name evidence="1" type="ORF">H2198_007594</name>
</gene>
<organism evidence="1 2">
    <name type="scientific">Neophaeococcomyces mojaviensis</name>
    <dbReference type="NCBI Taxonomy" id="3383035"/>
    <lineage>
        <taxon>Eukaryota</taxon>
        <taxon>Fungi</taxon>
        <taxon>Dikarya</taxon>
        <taxon>Ascomycota</taxon>
        <taxon>Pezizomycotina</taxon>
        <taxon>Eurotiomycetes</taxon>
        <taxon>Chaetothyriomycetidae</taxon>
        <taxon>Chaetothyriales</taxon>
        <taxon>Chaetothyriales incertae sedis</taxon>
        <taxon>Neophaeococcomyces</taxon>
    </lineage>
</organism>
<comment type="caution">
    <text evidence="1">The sequence shown here is derived from an EMBL/GenBank/DDBJ whole genome shotgun (WGS) entry which is preliminary data.</text>
</comment>
<accession>A0ACC2ZZL8</accession>
<name>A0ACC2ZZL8_9EURO</name>
<keyword evidence="2" id="KW-1185">Reference proteome</keyword>
<evidence type="ECO:0000313" key="2">
    <source>
        <dbReference type="Proteomes" id="UP001172386"/>
    </source>
</evidence>
<evidence type="ECO:0000313" key="1">
    <source>
        <dbReference type="EMBL" id="KAJ9653183.1"/>
    </source>
</evidence>
<dbReference type="Proteomes" id="UP001172386">
    <property type="component" value="Unassembled WGS sequence"/>
</dbReference>
<reference evidence="1" key="1">
    <citation type="submission" date="2022-10" db="EMBL/GenBank/DDBJ databases">
        <title>Culturing micro-colonial fungi from biological soil crusts in the Mojave desert and describing Neophaeococcomyces mojavensis, and introducing the new genera and species Taxawa tesnikishii.</title>
        <authorList>
            <person name="Kurbessoian T."/>
            <person name="Stajich J.E."/>
        </authorList>
    </citation>
    <scope>NUCLEOTIDE SEQUENCE</scope>
    <source>
        <strain evidence="1">JES_112</strain>
    </source>
</reference>
<dbReference type="EMBL" id="JAPDRQ010000163">
    <property type="protein sequence ID" value="KAJ9653183.1"/>
    <property type="molecule type" value="Genomic_DNA"/>
</dbReference>
<sequence length="85" mass="8919">MRDISGSIAGYTSIPRSSLEAREPKKANKNEKANSVMVIASVGGKKSGAELSRGGGGLTGLLWNDERDVVPQTEEELNGALISFA</sequence>